<dbReference type="PANTHER" id="PTHR11533">
    <property type="entry name" value="PROTEASE M1 ZINC METALLOPROTEASE"/>
    <property type="match status" value="1"/>
</dbReference>
<feature type="signal peptide" evidence="14">
    <location>
        <begin position="1"/>
        <end position="19"/>
    </location>
</feature>
<reference evidence="17" key="2">
    <citation type="submission" date="2022-10" db="EMBL/GenBank/DDBJ databases">
        <authorList>
            <consortium name="ENA_rothamsted_submissions"/>
            <consortium name="culmorum"/>
            <person name="King R."/>
        </authorList>
    </citation>
    <scope>NUCLEOTIDE SEQUENCE</scope>
</reference>
<evidence type="ECO:0000256" key="6">
    <source>
        <dbReference type="ARBA" id="ARBA00022723"/>
    </source>
</evidence>
<dbReference type="GO" id="GO:0005615">
    <property type="term" value="C:extracellular space"/>
    <property type="evidence" value="ECO:0007669"/>
    <property type="project" value="TreeGrafter"/>
</dbReference>
<dbReference type="AlphaFoldDB" id="A0A9N9SF46"/>
<dbReference type="GO" id="GO:0005737">
    <property type="term" value="C:cytoplasm"/>
    <property type="evidence" value="ECO:0007669"/>
    <property type="project" value="TreeGrafter"/>
</dbReference>
<keyword evidence="8 12" id="KW-0862">Zinc</keyword>
<reference evidence="17" key="1">
    <citation type="submission" date="2022-01" db="EMBL/GenBank/DDBJ databases">
        <authorList>
            <person name="King R."/>
        </authorList>
    </citation>
    <scope>NUCLEOTIDE SEQUENCE</scope>
</reference>
<dbReference type="PRINTS" id="PR00756">
    <property type="entry name" value="ALADIPTASE"/>
</dbReference>
<evidence type="ECO:0000256" key="5">
    <source>
        <dbReference type="ARBA" id="ARBA00022670"/>
    </source>
</evidence>
<evidence type="ECO:0000256" key="9">
    <source>
        <dbReference type="ARBA" id="ARBA00023049"/>
    </source>
</evidence>
<dbReference type="Pfam" id="PF17900">
    <property type="entry name" value="Peptidase_M1_N"/>
    <property type="match status" value="1"/>
</dbReference>
<dbReference type="GO" id="GO:0043171">
    <property type="term" value="P:peptide catabolic process"/>
    <property type="evidence" value="ECO:0007669"/>
    <property type="project" value="TreeGrafter"/>
</dbReference>
<dbReference type="InterPro" id="IPR027268">
    <property type="entry name" value="Peptidase_M4/M1_CTD_sf"/>
</dbReference>
<protein>
    <recommendedName>
        <fullName evidence="19">Aminopeptidase</fullName>
    </recommendedName>
</protein>
<evidence type="ECO:0000256" key="7">
    <source>
        <dbReference type="ARBA" id="ARBA00022801"/>
    </source>
</evidence>
<keyword evidence="3" id="KW-0031">Aminopeptidase</keyword>
<keyword evidence="4" id="KW-0472">Membrane</keyword>
<dbReference type="Gene3D" id="2.60.40.1730">
    <property type="entry name" value="tricorn interacting facor f3 domain"/>
    <property type="match status" value="1"/>
</dbReference>
<keyword evidence="10" id="KW-0449">Lipoprotein</keyword>
<dbReference type="PANTHER" id="PTHR11533:SF299">
    <property type="entry name" value="AMINOPEPTIDASE"/>
    <property type="match status" value="1"/>
</dbReference>
<feature type="binding site" evidence="12">
    <location>
        <position position="319"/>
    </location>
    <ligand>
        <name>Zn(2+)</name>
        <dbReference type="ChEBI" id="CHEBI:29105"/>
        <note>catalytic</note>
    </ligand>
</feature>
<feature type="binding site" evidence="12">
    <location>
        <position position="338"/>
    </location>
    <ligand>
        <name>Zn(2+)</name>
        <dbReference type="ChEBI" id="CHEBI:29105"/>
        <note>catalytic</note>
    </ligand>
</feature>
<keyword evidence="14" id="KW-0732">Signal</keyword>
<dbReference type="GO" id="GO:0005886">
    <property type="term" value="C:plasma membrane"/>
    <property type="evidence" value="ECO:0007669"/>
    <property type="project" value="UniProtKB-SubCell"/>
</dbReference>
<dbReference type="GO" id="GO:0008270">
    <property type="term" value="F:zinc ion binding"/>
    <property type="evidence" value="ECO:0007669"/>
    <property type="project" value="InterPro"/>
</dbReference>
<dbReference type="InterPro" id="IPR014782">
    <property type="entry name" value="Peptidase_M1_dom"/>
</dbReference>
<evidence type="ECO:0000256" key="1">
    <source>
        <dbReference type="ARBA" id="ARBA00004609"/>
    </source>
</evidence>
<keyword evidence="5" id="KW-0645">Protease</keyword>
<gene>
    <name evidence="17" type="ORF">PHAECO_LOCUS5032</name>
</gene>
<dbReference type="EMBL" id="OU896721">
    <property type="protein sequence ID" value="CAG9817272.1"/>
    <property type="molecule type" value="Genomic_DNA"/>
</dbReference>
<dbReference type="SUPFAM" id="SSF55486">
    <property type="entry name" value="Metalloproteases ('zincins'), catalytic domain"/>
    <property type="match status" value="1"/>
</dbReference>
<feature type="domain" description="Aminopeptidase N-like N-terminal" evidence="16">
    <location>
        <begin position="32"/>
        <end position="208"/>
    </location>
</feature>
<dbReference type="SUPFAM" id="SSF63737">
    <property type="entry name" value="Leukotriene A4 hydrolase N-terminal domain"/>
    <property type="match status" value="1"/>
</dbReference>
<dbReference type="InterPro" id="IPR001930">
    <property type="entry name" value="Peptidase_M1"/>
</dbReference>
<accession>A0A9N9SF46</accession>
<dbReference type="GO" id="GO:0006508">
    <property type="term" value="P:proteolysis"/>
    <property type="evidence" value="ECO:0007669"/>
    <property type="project" value="UniProtKB-KW"/>
</dbReference>
<evidence type="ECO:0000313" key="17">
    <source>
        <dbReference type="EMBL" id="CAG9817272.1"/>
    </source>
</evidence>
<comment type="similarity">
    <text evidence="2">Belongs to the peptidase M1 family.</text>
</comment>
<evidence type="ECO:0000256" key="13">
    <source>
        <dbReference type="PIRSR" id="PIRSR634016-4"/>
    </source>
</evidence>
<keyword evidence="9" id="KW-0482">Metalloprotease</keyword>
<feature type="domain" description="Peptidase M1 membrane alanine aminopeptidase" evidence="15">
    <location>
        <begin position="246"/>
        <end position="458"/>
    </location>
</feature>
<dbReference type="Pfam" id="PF01433">
    <property type="entry name" value="Peptidase_M1"/>
    <property type="match status" value="1"/>
</dbReference>
<keyword evidence="18" id="KW-1185">Reference proteome</keyword>
<keyword evidence="7" id="KW-0378">Hydrolase</keyword>
<evidence type="ECO:0000256" key="14">
    <source>
        <dbReference type="SAM" id="SignalP"/>
    </source>
</evidence>
<dbReference type="Proteomes" id="UP001153737">
    <property type="component" value="Chromosome 15"/>
</dbReference>
<dbReference type="FunFam" id="1.10.390.10:FF:000006">
    <property type="entry name" value="Puromycin-sensitive aminopeptidase"/>
    <property type="match status" value="1"/>
</dbReference>
<dbReference type="OrthoDB" id="10031169at2759"/>
<feature type="site" description="Transition state stabilizer" evidence="13">
    <location>
        <position position="400"/>
    </location>
</feature>
<evidence type="ECO:0000256" key="3">
    <source>
        <dbReference type="ARBA" id="ARBA00022438"/>
    </source>
</evidence>
<dbReference type="InterPro" id="IPR042097">
    <property type="entry name" value="Aminopeptidase_N-like_N_sf"/>
</dbReference>
<comment type="subcellular location">
    <subcellularLocation>
        <location evidence="1">Cell membrane</location>
        <topology evidence="1">Lipid-anchor</topology>
        <topology evidence="1">GPI-anchor</topology>
    </subcellularLocation>
</comment>
<organism evidence="17 18">
    <name type="scientific">Phaedon cochleariae</name>
    <name type="common">Mustard beetle</name>
    <dbReference type="NCBI Taxonomy" id="80249"/>
    <lineage>
        <taxon>Eukaryota</taxon>
        <taxon>Metazoa</taxon>
        <taxon>Ecdysozoa</taxon>
        <taxon>Arthropoda</taxon>
        <taxon>Hexapoda</taxon>
        <taxon>Insecta</taxon>
        <taxon>Pterygota</taxon>
        <taxon>Neoptera</taxon>
        <taxon>Endopterygota</taxon>
        <taxon>Coleoptera</taxon>
        <taxon>Polyphaga</taxon>
        <taxon>Cucujiformia</taxon>
        <taxon>Chrysomeloidea</taxon>
        <taxon>Chrysomelidae</taxon>
        <taxon>Chrysomelinae</taxon>
        <taxon>Chrysomelini</taxon>
        <taxon>Phaedon</taxon>
    </lineage>
</organism>
<dbReference type="InterPro" id="IPR045357">
    <property type="entry name" value="Aminopeptidase_N-like_N"/>
</dbReference>
<evidence type="ECO:0000256" key="4">
    <source>
        <dbReference type="ARBA" id="ARBA00022622"/>
    </source>
</evidence>
<evidence type="ECO:0000259" key="15">
    <source>
        <dbReference type="Pfam" id="PF01433"/>
    </source>
</evidence>
<dbReference type="Gene3D" id="2.60.40.1910">
    <property type="match status" value="1"/>
</dbReference>
<name>A0A9N9SF46_PHACE</name>
<proteinExistence type="inferred from homology"/>
<comment type="cofactor">
    <cofactor evidence="12">
        <name>Zn(2+)</name>
        <dbReference type="ChEBI" id="CHEBI:29105"/>
    </cofactor>
    <text evidence="12">Binds 1 zinc ion per subunit.</text>
</comment>
<dbReference type="CDD" id="cd09601">
    <property type="entry name" value="M1_APN-Q_like"/>
    <property type="match status" value="1"/>
</dbReference>
<evidence type="ECO:0000256" key="12">
    <source>
        <dbReference type="PIRSR" id="PIRSR634016-3"/>
    </source>
</evidence>
<keyword evidence="4" id="KW-0325">Glycoprotein</keyword>
<evidence type="ECO:0000256" key="8">
    <source>
        <dbReference type="ARBA" id="ARBA00022833"/>
    </source>
</evidence>
<evidence type="ECO:0000313" key="18">
    <source>
        <dbReference type="Proteomes" id="UP001153737"/>
    </source>
</evidence>
<keyword evidence="6 12" id="KW-0479">Metal-binding</keyword>
<feature type="chain" id="PRO_5040275475" description="Aminopeptidase" evidence="14">
    <location>
        <begin position="20"/>
        <end position="695"/>
    </location>
</feature>
<evidence type="ECO:0008006" key="19">
    <source>
        <dbReference type="Google" id="ProtNLM"/>
    </source>
</evidence>
<dbReference type="Gene3D" id="1.10.390.10">
    <property type="entry name" value="Neutral Protease Domain 2"/>
    <property type="match status" value="1"/>
</dbReference>
<sequence>MKMNDLVILSLFFSVSIFAHESTFRLSKEAIPVHYSLTIRPEFDEEVFHGEVLIYLRTTDNLQNITLHSSQLNITELYINQRNASFEHGPDEKLVIKYEEEDIQPGEHTLFIKYSGKLVEDNVGFIKAPYEYNGKQGYIFVTDLEPIVARKVFPCFDEPSFKAKFNVRLISPNDTYKAISNMPEIKKFSTPAGVVYDFATSVKMSTYLLSFAFTEYPYHEGILEDHGRNVSIRIYTYNATKENNDFAVECTKKAIQFYSDYTDIAYPLPKLDMIEYKRLETAATENWGLITFREGLLTPSLHIYSKSQIRLVVYHELSHFWFGNMVTNDWWNDLWLQEGFATYMSYKLLAKDFNTIQVSEMKDFQNDEYFETEIYKSSLPIVSHVSRQSDISKKFHSVVYEKGAGLLLMLEDVIGEDKFRLAIQTYLKRHAFGTATTNDFIAAVEETVPDVPLRSFLESFLYQNKFPIISVNRTADRTYILSQKVCEVVAEDKPWGQRWTIPVTYITDQNSSPKLVWLDRDMIRLEIDEKDAKWIILNPQGKGMYKAVLSTDMWKEIAAVFGDMDQQLADTVISDAYYSFRFNMLSCDVIIDLMKKIQKPYITKWTLLFPFYEYLTESLVCGNHMEASEMFWKFIRKRFVESGYKKRPKLKRASRCDEVDILKDHDLSNIKQCAKWIEEHLQNFSNVIVNELVSN</sequence>
<feature type="active site" description="Proton acceptor" evidence="11">
    <location>
        <position position="316"/>
    </location>
</feature>
<evidence type="ECO:0000256" key="2">
    <source>
        <dbReference type="ARBA" id="ARBA00010136"/>
    </source>
</evidence>
<dbReference type="InterPro" id="IPR034016">
    <property type="entry name" value="M1_APN-typ"/>
</dbReference>
<dbReference type="InterPro" id="IPR050344">
    <property type="entry name" value="Peptidase_M1_aminopeptidases"/>
</dbReference>
<feature type="binding site" evidence="12">
    <location>
        <position position="315"/>
    </location>
    <ligand>
        <name>Zn(2+)</name>
        <dbReference type="ChEBI" id="CHEBI:29105"/>
        <note>catalytic</note>
    </ligand>
</feature>
<dbReference type="GO" id="GO:0098552">
    <property type="term" value="C:side of membrane"/>
    <property type="evidence" value="ECO:0007669"/>
    <property type="project" value="UniProtKB-KW"/>
</dbReference>
<dbReference type="GO" id="GO:0042277">
    <property type="term" value="F:peptide binding"/>
    <property type="evidence" value="ECO:0007669"/>
    <property type="project" value="TreeGrafter"/>
</dbReference>
<keyword evidence="4" id="KW-0336">GPI-anchor</keyword>
<evidence type="ECO:0000256" key="10">
    <source>
        <dbReference type="ARBA" id="ARBA00023288"/>
    </source>
</evidence>
<dbReference type="GO" id="GO:0070006">
    <property type="term" value="F:metalloaminopeptidase activity"/>
    <property type="evidence" value="ECO:0007669"/>
    <property type="project" value="TreeGrafter"/>
</dbReference>
<evidence type="ECO:0000256" key="11">
    <source>
        <dbReference type="PIRSR" id="PIRSR634016-1"/>
    </source>
</evidence>
<evidence type="ECO:0000259" key="16">
    <source>
        <dbReference type="Pfam" id="PF17900"/>
    </source>
</evidence>